<protein>
    <submittedName>
        <fullName evidence="1">Uncharacterized protein</fullName>
    </submittedName>
</protein>
<dbReference type="RefSeq" id="WP_338859815.1">
    <property type="nucleotide sequence ID" value="NZ_CP062171.1"/>
</dbReference>
<dbReference type="Proteomes" id="UP001493153">
    <property type="component" value="Chromosome"/>
</dbReference>
<proteinExistence type="predicted"/>
<accession>A0ABZ2PWR0</accession>
<keyword evidence="2" id="KW-1185">Reference proteome</keyword>
<gene>
    <name evidence="1" type="ORF">IHE29_08415</name>
</gene>
<evidence type="ECO:0000313" key="2">
    <source>
        <dbReference type="Proteomes" id="UP001493153"/>
    </source>
</evidence>
<dbReference type="EMBL" id="CP062176">
    <property type="protein sequence ID" value="WXK39292.1"/>
    <property type="molecule type" value="Genomic_DNA"/>
</dbReference>
<name>A0ABZ2PWR0_9BURK</name>
<sequence>MATIFVASLILTVACYCQYAILHSDPDNGGAGIGSAFKDLTERCRFNGVQISLEKQGVVRKVKMALLHFV</sequence>
<reference evidence="1 2" key="1">
    <citation type="submission" date="2020-09" db="EMBL/GenBank/DDBJ databases">
        <title>Genome sequences of Mycetohabitans spp.</title>
        <authorList>
            <person name="Carter M.E."/>
            <person name="Carpenter S.C.D."/>
            <person name="Bogdanove A.J."/>
        </authorList>
    </citation>
    <scope>NUCLEOTIDE SEQUENCE [LARGE SCALE GENOMIC DNA]</scope>
    <source>
        <strain evidence="1 2">B12</strain>
    </source>
</reference>
<evidence type="ECO:0000313" key="1">
    <source>
        <dbReference type="EMBL" id="WXK39292.1"/>
    </source>
</evidence>
<organism evidence="1 2">
    <name type="scientific">Mycetohabitans rhizoxinica</name>
    <dbReference type="NCBI Taxonomy" id="412963"/>
    <lineage>
        <taxon>Bacteria</taxon>
        <taxon>Pseudomonadati</taxon>
        <taxon>Pseudomonadota</taxon>
        <taxon>Betaproteobacteria</taxon>
        <taxon>Burkholderiales</taxon>
        <taxon>Burkholderiaceae</taxon>
        <taxon>Mycetohabitans</taxon>
    </lineage>
</organism>